<reference evidence="2 3" key="1">
    <citation type="journal article" date="2015" name="Genome Biol. Evol.">
        <title>Comparative Genomics of a Bacterivorous Green Alga Reveals Evolutionary Causalities and Consequences of Phago-Mixotrophic Mode of Nutrition.</title>
        <authorList>
            <person name="Burns J.A."/>
            <person name="Paasch A."/>
            <person name="Narechania A."/>
            <person name="Kim E."/>
        </authorList>
    </citation>
    <scope>NUCLEOTIDE SEQUENCE [LARGE SCALE GENOMIC DNA]</scope>
    <source>
        <strain evidence="2 3">PLY_AMNH</strain>
    </source>
</reference>
<dbReference type="GO" id="GO:0004197">
    <property type="term" value="F:cysteine-type endopeptidase activity"/>
    <property type="evidence" value="ECO:0007669"/>
    <property type="project" value="TreeGrafter"/>
</dbReference>
<comment type="caution">
    <text evidence="2">The sequence shown here is derived from an EMBL/GenBank/DDBJ whole genome shotgun (WGS) entry which is preliminary data.</text>
</comment>
<dbReference type="GO" id="GO:0005773">
    <property type="term" value="C:vacuole"/>
    <property type="evidence" value="ECO:0007669"/>
    <property type="project" value="GOC"/>
</dbReference>
<dbReference type="Pfam" id="PF01650">
    <property type="entry name" value="Peptidase_C13"/>
    <property type="match status" value="1"/>
</dbReference>
<gene>
    <name evidence="2" type="ORF">CYMTET_24784</name>
</gene>
<comment type="similarity">
    <text evidence="1">Belongs to the peptidase C13 family.</text>
</comment>
<accession>A0AAE0FVV5</accession>
<dbReference type="Gene3D" id="3.40.50.1460">
    <property type="match status" value="1"/>
</dbReference>
<dbReference type="GO" id="GO:0006624">
    <property type="term" value="P:vacuolar protein processing"/>
    <property type="evidence" value="ECO:0007669"/>
    <property type="project" value="TreeGrafter"/>
</dbReference>
<dbReference type="PRINTS" id="PR00776">
    <property type="entry name" value="HEMOGLOBNASE"/>
</dbReference>
<dbReference type="PANTHER" id="PTHR12000">
    <property type="entry name" value="HEMOGLOBINASE FAMILY MEMBER"/>
    <property type="match status" value="1"/>
</dbReference>
<dbReference type="PANTHER" id="PTHR12000:SF42">
    <property type="entry name" value="LEGUMAIN"/>
    <property type="match status" value="1"/>
</dbReference>
<dbReference type="GO" id="GO:0051603">
    <property type="term" value="P:proteolysis involved in protein catabolic process"/>
    <property type="evidence" value="ECO:0007669"/>
    <property type="project" value="TreeGrafter"/>
</dbReference>
<proteinExistence type="inferred from homology"/>
<dbReference type="Proteomes" id="UP001190700">
    <property type="component" value="Unassembled WGS sequence"/>
</dbReference>
<evidence type="ECO:0008006" key="4">
    <source>
        <dbReference type="Google" id="ProtNLM"/>
    </source>
</evidence>
<dbReference type="AlphaFoldDB" id="A0AAE0FVV5"/>
<keyword evidence="3" id="KW-1185">Reference proteome</keyword>
<organism evidence="2 3">
    <name type="scientific">Cymbomonas tetramitiformis</name>
    <dbReference type="NCBI Taxonomy" id="36881"/>
    <lineage>
        <taxon>Eukaryota</taxon>
        <taxon>Viridiplantae</taxon>
        <taxon>Chlorophyta</taxon>
        <taxon>Pyramimonadophyceae</taxon>
        <taxon>Pyramimonadales</taxon>
        <taxon>Pyramimonadaceae</taxon>
        <taxon>Cymbomonas</taxon>
    </lineage>
</organism>
<sequence>MTLLLRPQRTFLRGCRLGNCAGWGMLIILLTVSLQPSSCGRVPPVARPHQSAEATPPGRIWALLVAGSRGWSNYRHQAQVYRMYQVLHMGNVPDSNIIMMHYNDLANNNLNPYPGKVFNSIGGPDVYHKTWADYSGGDVTASNFLAALQGRKQDVKITVMFNRPVCKGL</sequence>
<name>A0AAE0FVV5_9CHLO</name>
<evidence type="ECO:0000313" key="2">
    <source>
        <dbReference type="EMBL" id="KAK3266603.1"/>
    </source>
</evidence>
<evidence type="ECO:0000313" key="3">
    <source>
        <dbReference type="Proteomes" id="UP001190700"/>
    </source>
</evidence>
<evidence type="ECO:0000256" key="1">
    <source>
        <dbReference type="ARBA" id="ARBA00009941"/>
    </source>
</evidence>
<dbReference type="EMBL" id="LGRX02012948">
    <property type="protein sequence ID" value="KAK3266603.1"/>
    <property type="molecule type" value="Genomic_DNA"/>
</dbReference>
<dbReference type="InterPro" id="IPR001096">
    <property type="entry name" value="Peptidase_C13"/>
</dbReference>
<protein>
    <recommendedName>
        <fullName evidence="4">Legumain</fullName>
    </recommendedName>
</protein>